<name>A0A1Y1HT36_KLENI</name>
<evidence type="ECO:0000256" key="5">
    <source>
        <dbReference type="SAM" id="SignalP"/>
    </source>
</evidence>
<dbReference type="PANTHER" id="PTHR11358">
    <property type="entry name" value="ARGINASE/AGMATINASE"/>
    <property type="match status" value="1"/>
</dbReference>
<dbReference type="Gene3D" id="3.40.800.10">
    <property type="entry name" value="Ureohydrolase domain"/>
    <property type="match status" value="1"/>
</dbReference>
<evidence type="ECO:0000256" key="1">
    <source>
        <dbReference type="ARBA" id="ARBA00009227"/>
    </source>
</evidence>
<dbReference type="STRING" id="105231.A0A1Y1HT36"/>
<keyword evidence="3 4" id="KW-0378">Hydrolase</keyword>
<protein>
    <submittedName>
        <fullName evidence="6">Agmatinase</fullName>
    </submittedName>
</protein>
<dbReference type="PANTHER" id="PTHR11358:SF26">
    <property type="entry name" value="GUANIDINO ACID HYDROLASE, MITOCHONDRIAL"/>
    <property type="match status" value="1"/>
</dbReference>
<feature type="chain" id="PRO_5012327226" evidence="5">
    <location>
        <begin position="28"/>
        <end position="389"/>
    </location>
</feature>
<dbReference type="PRINTS" id="PR00116">
    <property type="entry name" value="ARGINASE"/>
</dbReference>
<keyword evidence="5" id="KW-0732">Signal</keyword>
<dbReference type="EMBL" id="DF236985">
    <property type="protein sequence ID" value="GAQ79707.1"/>
    <property type="molecule type" value="Genomic_DNA"/>
</dbReference>
<comment type="similarity">
    <text evidence="1">Belongs to the arginase family. Agmatinase subfamily.</text>
</comment>
<proteinExistence type="inferred from homology"/>
<sequence length="389" mass="41509">MMTTLRSHIVGFTLVAALLSVCHIAAAAVSGDQCKAQETQAVAINAYGRRLSIDDESTPFYQPTDSLASPRFSGVRTYARLPHVTSMEGVDVAVFGIPFDTGASFKIGQRYGPESVRSASHLLRPYNPDVNVTVFGALSCVDFGDVSVVPGYIQASYAAMEKDITELAEAGVVTLGFGGDHSVTLGELRALAKVHGPMSLVHFDSHSDVWDSYFGKKYNHGTPFRRAVEEGLLLPSKSIQIGMRGPLYSATDRKDATDLGFNVLTTSDLASLKPLVLGAAVRRIVGASPAFLSFDVDFFDPAYAPGTGTPEVGGPSTQVGLGYLRALRDINWVGGDVVEVLPALDHGQITAHAAAQVGFEFLSLVAARAEALRTVRAECDALRKDKEEL</sequence>
<keyword evidence="2" id="KW-0479">Metal-binding</keyword>
<reference evidence="6 7" key="1">
    <citation type="journal article" date="2014" name="Nat. Commun.">
        <title>Klebsormidium flaccidum genome reveals primary factors for plant terrestrial adaptation.</title>
        <authorList>
            <person name="Hori K."/>
            <person name="Maruyama F."/>
            <person name="Fujisawa T."/>
            <person name="Togashi T."/>
            <person name="Yamamoto N."/>
            <person name="Seo M."/>
            <person name="Sato S."/>
            <person name="Yamada T."/>
            <person name="Mori H."/>
            <person name="Tajima N."/>
            <person name="Moriyama T."/>
            <person name="Ikeuchi M."/>
            <person name="Watanabe M."/>
            <person name="Wada H."/>
            <person name="Kobayashi K."/>
            <person name="Saito M."/>
            <person name="Masuda T."/>
            <person name="Sasaki-Sekimoto Y."/>
            <person name="Mashiguchi K."/>
            <person name="Awai K."/>
            <person name="Shimojima M."/>
            <person name="Masuda S."/>
            <person name="Iwai M."/>
            <person name="Nobusawa T."/>
            <person name="Narise T."/>
            <person name="Kondo S."/>
            <person name="Saito H."/>
            <person name="Sato R."/>
            <person name="Murakawa M."/>
            <person name="Ihara Y."/>
            <person name="Oshima-Yamada Y."/>
            <person name="Ohtaka K."/>
            <person name="Satoh M."/>
            <person name="Sonobe K."/>
            <person name="Ishii M."/>
            <person name="Ohtani R."/>
            <person name="Kanamori-Sato M."/>
            <person name="Honoki R."/>
            <person name="Miyazaki D."/>
            <person name="Mochizuki H."/>
            <person name="Umetsu J."/>
            <person name="Higashi K."/>
            <person name="Shibata D."/>
            <person name="Kamiya Y."/>
            <person name="Sato N."/>
            <person name="Nakamura Y."/>
            <person name="Tabata S."/>
            <person name="Ida S."/>
            <person name="Kurokawa K."/>
            <person name="Ohta H."/>
        </authorList>
    </citation>
    <scope>NUCLEOTIDE SEQUENCE [LARGE SCALE GENOMIC DNA]</scope>
    <source>
        <strain evidence="6 7">NIES-2285</strain>
    </source>
</reference>
<organism evidence="6 7">
    <name type="scientific">Klebsormidium nitens</name>
    <name type="common">Green alga</name>
    <name type="synonym">Ulothrix nitens</name>
    <dbReference type="NCBI Taxonomy" id="105231"/>
    <lineage>
        <taxon>Eukaryota</taxon>
        <taxon>Viridiplantae</taxon>
        <taxon>Streptophyta</taxon>
        <taxon>Klebsormidiophyceae</taxon>
        <taxon>Klebsormidiales</taxon>
        <taxon>Klebsormidiaceae</taxon>
        <taxon>Klebsormidium</taxon>
    </lineage>
</organism>
<evidence type="ECO:0000313" key="7">
    <source>
        <dbReference type="Proteomes" id="UP000054558"/>
    </source>
</evidence>
<dbReference type="InterPro" id="IPR006035">
    <property type="entry name" value="Ureohydrolase"/>
</dbReference>
<dbReference type="CDD" id="cd11592">
    <property type="entry name" value="Agmatinase_PAH"/>
    <property type="match status" value="1"/>
</dbReference>
<evidence type="ECO:0000256" key="2">
    <source>
        <dbReference type="ARBA" id="ARBA00022723"/>
    </source>
</evidence>
<dbReference type="InterPro" id="IPR005925">
    <property type="entry name" value="Agmatinase-rel"/>
</dbReference>
<dbReference type="OMA" id="YELTTIM"/>
<evidence type="ECO:0000256" key="4">
    <source>
        <dbReference type="RuleBase" id="RU003684"/>
    </source>
</evidence>
<dbReference type="SUPFAM" id="SSF52768">
    <property type="entry name" value="Arginase/deacetylase"/>
    <property type="match status" value="1"/>
</dbReference>
<dbReference type="PROSITE" id="PS01053">
    <property type="entry name" value="ARGINASE_1"/>
    <property type="match status" value="1"/>
</dbReference>
<dbReference type="InterPro" id="IPR020855">
    <property type="entry name" value="Ureohydrolase_Mn_BS"/>
</dbReference>
<dbReference type="OrthoDB" id="9992747at2759"/>
<dbReference type="InterPro" id="IPR023696">
    <property type="entry name" value="Ureohydrolase_dom_sf"/>
</dbReference>
<dbReference type="GO" id="GO:0008783">
    <property type="term" value="F:agmatinase activity"/>
    <property type="evidence" value="ECO:0000318"/>
    <property type="project" value="GO_Central"/>
</dbReference>
<feature type="signal peptide" evidence="5">
    <location>
        <begin position="1"/>
        <end position="27"/>
    </location>
</feature>
<dbReference type="AlphaFoldDB" id="A0A1Y1HT36"/>
<evidence type="ECO:0000256" key="3">
    <source>
        <dbReference type="ARBA" id="ARBA00022801"/>
    </source>
</evidence>
<accession>A0A1Y1HT36</accession>
<dbReference type="Proteomes" id="UP000054558">
    <property type="component" value="Unassembled WGS sequence"/>
</dbReference>
<gene>
    <name evidence="6" type="ORF">KFL_000360240</name>
</gene>
<dbReference type="Pfam" id="PF00491">
    <property type="entry name" value="Arginase"/>
    <property type="match status" value="1"/>
</dbReference>
<dbReference type="GO" id="GO:0046872">
    <property type="term" value="F:metal ion binding"/>
    <property type="evidence" value="ECO:0007669"/>
    <property type="project" value="UniProtKB-KW"/>
</dbReference>
<dbReference type="PROSITE" id="PS51409">
    <property type="entry name" value="ARGINASE_2"/>
    <property type="match status" value="1"/>
</dbReference>
<dbReference type="NCBIfam" id="TIGR01230">
    <property type="entry name" value="agmatinase"/>
    <property type="match status" value="1"/>
</dbReference>
<evidence type="ECO:0000313" key="6">
    <source>
        <dbReference type="EMBL" id="GAQ79707.1"/>
    </source>
</evidence>
<keyword evidence="7" id="KW-1185">Reference proteome</keyword>
<dbReference type="GO" id="GO:0033389">
    <property type="term" value="P:putrescine biosynthetic process from arginine, via agmatine"/>
    <property type="evidence" value="ECO:0000318"/>
    <property type="project" value="GO_Central"/>
</dbReference>